<feature type="compositionally biased region" description="Polar residues" evidence="2">
    <location>
        <begin position="107"/>
        <end position="117"/>
    </location>
</feature>
<feature type="compositionally biased region" description="Basic and acidic residues" evidence="2">
    <location>
        <begin position="244"/>
        <end position="256"/>
    </location>
</feature>
<feature type="compositionally biased region" description="Polar residues" evidence="2">
    <location>
        <begin position="389"/>
        <end position="444"/>
    </location>
</feature>
<dbReference type="InterPro" id="IPR051726">
    <property type="entry name" value="Chitin_Synth_Reg"/>
</dbReference>
<feature type="compositionally biased region" description="Basic and acidic residues" evidence="2">
    <location>
        <begin position="173"/>
        <end position="201"/>
    </location>
</feature>
<feature type="region of interest" description="Disordered" evidence="2">
    <location>
        <begin position="496"/>
        <end position="594"/>
    </location>
</feature>
<feature type="compositionally biased region" description="Polar residues" evidence="2">
    <location>
        <begin position="360"/>
        <end position="374"/>
    </location>
</feature>
<name>A0AAQ3R512_9PEZI</name>
<keyword evidence="1" id="KW-0677">Repeat</keyword>
<feature type="compositionally biased region" description="Pro residues" evidence="2">
    <location>
        <begin position="727"/>
        <end position="737"/>
    </location>
</feature>
<dbReference type="EMBL" id="CP138580">
    <property type="protein sequence ID" value="WPG97793.1"/>
    <property type="molecule type" value="Genomic_DNA"/>
</dbReference>
<feature type="compositionally biased region" description="Basic and acidic residues" evidence="2">
    <location>
        <begin position="331"/>
        <end position="344"/>
    </location>
</feature>
<dbReference type="SUPFAM" id="SSF81901">
    <property type="entry name" value="HCP-like"/>
    <property type="match status" value="1"/>
</dbReference>
<feature type="compositionally biased region" description="Basic and acidic residues" evidence="2">
    <location>
        <begin position="292"/>
        <end position="303"/>
    </location>
</feature>
<feature type="compositionally biased region" description="Polar residues" evidence="2">
    <location>
        <begin position="534"/>
        <end position="550"/>
    </location>
</feature>
<feature type="compositionally biased region" description="Polar residues" evidence="2">
    <location>
        <begin position="202"/>
        <end position="213"/>
    </location>
</feature>
<feature type="compositionally biased region" description="Polar residues" evidence="2">
    <location>
        <begin position="659"/>
        <end position="672"/>
    </location>
</feature>
<evidence type="ECO:0000313" key="4">
    <source>
        <dbReference type="Proteomes" id="UP001303373"/>
    </source>
</evidence>
<gene>
    <name evidence="3" type="ORF">R9X50_00057400</name>
</gene>
<feature type="compositionally biased region" description="Polar residues" evidence="2">
    <location>
        <begin position="506"/>
        <end position="523"/>
    </location>
</feature>
<feature type="compositionally biased region" description="Polar residues" evidence="2">
    <location>
        <begin position="558"/>
        <end position="567"/>
    </location>
</feature>
<sequence length="1309" mass="145827">MAYNSAAPYQPPSRAYYGNPQSAPTQAPARPTYTQPPQHSYDHYGGQGHERGYEQGYDQGYEPTYDQNYGQGYDQGYGGYAESQVSHAQPPPAHHNGRYHEHRQYAQHPQQSVNGVQPSYKRSYDPRYQQEQPPPSRPHPAQAQHTSQRGPPQQPQVDTNGYPIQPNNQQRIPDNRMNHAQQDYRHQERDTYRNHDLDRSRAQNPAYSSQQEPLRQGQRYGDGISPPANGYRSNSPPSQQPKRSTMEEWKAKEKARMHTQVPEARVQDNAFPTFPTKRDSSRPSTRGGNSGDARERPSGDHVRPATSGTNQSRDHPRRNPMSQETASDVGYRPHDRHSESRRPSLDQQSQHLTERPGYFSGTSQQSLIGRQASNELIDDRMSPAPIHQNALSTWNGSQVSQYQQEDSRRQFQSQVQDSRLQKSARSNVDNTQQTHWPAHQQQVLPEQIRTPAQQPQSPTAQNPRYDYIGSLPHEQAPVASNTKQSTVDQRYASMDGHYDSRAPQDYFSQPIQPSQHQYEQKSASPAPVQPLRQHASTQPLTSTGISRSGTGYSGHVPPTSQLASPEEQQAYGADVRRSNVSQPPESAEDHGLSDLYDDYISRDDEIEAEMPDFDSAAPSQTSILHKRTQTVDRHLNDSSATSAPPPMPSLPSNPGAQSLPAQKSSMYPQENSRYAAQNQTTVNDHGFDFGDNVPKPQVYQQDLAYRPSSAPQQQQQQQSQQRLPNRPGQPPMQPPQTPLQSEHSMRRPKEGQMQTQYRQDPHPPPQRFYPNGQQMRGPPQGIGPGNPPIQRPETSQSFAGQSQRVAIPPQQRLGSAPPLRQGLQAPPGRMPSNPGVPPNGAMPLNGRMPPNGGLQQNPVQPQQRNPDGLPRHPVPVRPGLMEGGPMSSQPVKPPPTRNYDNTTTVPAPQPAAHSRQSSVDMSQPITVAELDRLRAAVVGNPNSMKASFVLAKRLNEASDVLASEGGRADAKTTARNREKYINDAYKRIKKLVADGYPDAQFYLGDCYSQGSLGLQIDSNEAFKYYQTAAKHNHPQAAYRTAVCCEIGAEEGGGTRKDYPKAVQWYRRAAALGDVAAMFKLGMILLKGLLGQQRQISEAVTWLKRAAEQADHNNPHALHELAKLYEANQTDPEIRNKLVPDEDYSRTLYQQAAGYGLRSSQFRLGQAHEYGQLGLDIDSRASISFYSKAAAQGEHHAELALSGWYLTGADGILEHNDTEAYLWARKAASSEPPLAKAMFAMGYFTEQGIGCPASLEEAKRWYGRAASYRFPKALERLEELKKNGKSRAAPANGKLSRKDQKRDEAECVVM</sequence>
<dbReference type="InterPro" id="IPR006597">
    <property type="entry name" value="Sel1-like"/>
</dbReference>
<feature type="compositionally biased region" description="Low complexity" evidence="2">
    <location>
        <begin position="849"/>
        <end position="866"/>
    </location>
</feature>
<feature type="region of interest" description="Disordered" evidence="2">
    <location>
        <begin position="705"/>
        <end position="920"/>
    </location>
</feature>
<evidence type="ECO:0000256" key="1">
    <source>
        <dbReference type="ARBA" id="ARBA00022737"/>
    </source>
</evidence>
<dbReference type="SMART" id="SM00671">
    <property type="entry name" value="SEL1"/>
    <property type="match status" value="7"/>
</dbReference>
<keyword evidence="4" id="KW-1185">Reference proteome</keyword>
<evidence type="ECO:0000313" key="3">
    <source>
        <dbReference type="EMBL" id="WPG97793.1"/>
    </source>
</evidence>
<evidence type="ECO:0000256" key="2">
    <source>
        <dbReference type="SAM" id="MobiDB-lite"/>
    </source>
</evidence>
<dbReference type="Proteomes" id="UP001303373">
    <property type="component" value="Chromosome 1"/>
</dbReference>
<feature type="compositionally biased region" description="Polar residues" evidence="2">
    <location>
        <begin position="231"/>
        <end position="243"/>
    </location>
</feature>
<feature type="compositionally biased region" description="Basic and acidic residues" evidence="2">
    <location>
        <begin position="1295"/>
        <end position="1309"/>
    </location>
</feature>
<dbReference type="PANTHER" id="PTHR46430">
    <property type="entry name" value="PROTEIN SKT5-RELATED"/>
    <property type="match status" value="1"/>
</dbReference>
<dbReference type="Gene3D" id="1.25.40.10">
    <property type="entry name" value="Tetratricopeptide repeat domain"/>
    <property type="match status" value="2"/>
</dbReference>
<feature type="region of interest" description="Disordered" evidence="2">
    <location>
        <begin position="1"/>
        <end position="469"/>
    </location>
</feature>
<protein>
    <submittedName>
        <fullName evidence="3">Chitin synthase regulatory factor 3</fullName>
    </submittedName>
</protein>
<feature type="region of interest" description="Disordered" evidence="2">
    <location>
        <begin position="1280"/>
        <end position="1309"/>
    </location>
</feature>
<feature type="compositionally biased region" description="Polar residues" evidence="2">
    <location>
        <begin position="143"/>
        <end position="159"/>
    </location>
</feature>
<dbReference type="Pfam" id="PF08238">
    <property type="entry name" value="Sel1"/>
    <property type="match status" value="6"/>
</dbReference>
<organism evidence="3 4">
    <name type="scientific">Acrodontium crateriforme</name>
    <dbReference type="NCBI Taxonomy" id="150365"/>
    <lineage>
        <taxon>Eukaryota</taxon>
        <taxon>Fungi</taxon>
        <taxon>Dikarya</taxon>
        <taxon>Ascomycota</taxon>
        <taxon>Pezizomycotina</taxon>
        <taxon>Dothideomycetes</taxon>
        <taxon>Dothideomycetidae</taxon>
        <taxon>Mycosphaerellales</taxon>
        <taxon>Teratosphaeriaceae</taxon>
        <taxon>Acrodontium</taxon>
    </lineage>
</organism>
<proteinExistence type="predicted"/>
<dbReference type="InterPro" id="IPR011990">
    <property type="entry name" value="TPR-like_helical_dom_sf"/>
</dbReference>
<reference evidence="3 4" key="1">
    <citation type="submission" date="2023-11" db="EMBL/GenBank/DDBJ databases">
        <title>An acidophilic fungus is an integral part of prey digestion in a carnivorous sundew plant.</title>
        <authorList>
            <person name="Tsai I.J."/>
        </authorList>
    </citation>
    <scope>NUCLEOTIDE SEQUENCE [LARGE SCALE GENOMIC DNA]</scope>
    <source>
        <strain evidence="3">169a</strain>
    </source>
</reference>
<feature type="compositionally biased region" description="Polar residues" evidence="2">
    <location>
        <begin position="793"/>
        <end position="804"/>
    </location>
</feature>
<accession>A0AAQ3R512</accession>
<dbReference type="PANTHER" id="PTHR46430:SF3">
    <property type="entry name" value="ACTIVATOR OF C KINASE PROTEIN 1"/>
    <property type="match status" value="1"/>
</dbReference>
<feature type="region of interest" description="Disordered" evidence="2">
    <location>
        <begin position="631"/>
        <end position="672"/>
    </location>
</feature>
<feature type="compositionally biased region" description="Low complexity" evidence="2">
    <location>
        <begin position="450"/>
        <end position="463"/>
    </location>
</feature>
<feature type="compositionally biased region" description="Low complexity" evidence="2">
    <location>
        <begin position="712"/>
        <end position="726"/>
    </location>
</feature>